<proteinExistence type="predicted"/>
<accession>A0A518FNE4</accession>
<reference evidence="1 2" key="1">
    <citation type="submission" date="2019-02" db="EMBL/GenBank/DDBJ databases">
        <title>Deep-cultivation of Planctomycetes and their phenomic and genomic characterization uncovers novel biology.</title>
        <authorList>
            <person name="Wiegand S."/>
            <person name="Jogler M."/>
            <person name="Boedeker C."/>
            <person name="Pinto D."/>
            <person name="Vollmers J."/>
            <person name="Rivas-Marin E."/>
            <person name="Kohn T."/>
            <person name="Peeters S.H."/>
            <person name="Heuer A."/>
            <person name="Rast P."/>
            <person name="Oberbeckmann S."/>
            <person name="Bunk B."/>
            <person name="Jeske O."/>
            <person name="Meyerdierks A."/>
            <person name="Storesund J.E."/>
            <person name="Kallscheuer N."/>
            <person name="Luecker S."/>
            <person name="Lage O.M."/>
            <person name="Pohl T."/>
            <person name="Merkel B.J."/>
            <person name="Hornburger P."/>
            <person name="Mueller R.-W."/>
            <person name="Bruemmer F."/>
            <person name="Labrenz M."/>
            <person name="Spormann A.M."/>
            <person name="Op den Camp H."/>
            <person name="Overmann J."/>
            <person name="Amann R."/>
            <person name="Jetten M.S.M."/>
            <person name="Mascher T."/>
            <person name="Medema M.H."/>
            <person name="Devos D.P."/>
            <person name="Kaster A.-K."/>
            <person name="Ovreas L."/>
            <person name="Rohde M."/>
            <person name="Galperin M.Y."/>
            <person name="Jogler C."/>
        </authorList>
    </citation>
    <scope>NUCLEOTIDE SEQUENCE [LARGE SCALE GENOMIC DNA]</scope>
    <source>
        <strain evidence="1 2">Pan153</strain>
    </source>
</reference>
<dbReference type="EMBL" id="CP036317">
    <property type="protein sequence ID" value="QDV17785.1"/>
    <property type="molecule type" value="Genomic_DNA"/>
</dbReference>
<dbReference type="Proteomes" id="UP000320839">
    <property type="component" value="Chromosome"/>
</dbReference>
<evidence type="ECO:0000313" key="1">
    <source>
        <dbReference type="EMBL" id="QDV17785.1"/>
    </source>
</evidence>
<sequence>MSYFAIQPERERICATPSIRLKSQSRVQIRNNSLRADVDLPEDLKQLSWDITSQHPVRKQDQGKIKLLTFTRAVRLVLQS</sequence>
<dbReference type="AlphaFoldDB" id="A0A518FNE4"/>
<evidence type="ECO:0000313" key="2">
    <source>
        <dbReference type="Proteomes" id="UP000320839"/>
    </source>
</evidence>
<name>A0A518FNE4_9PLAN</name>
<protein>
    <submittedName>
        <fullName evidence="1">Uncharacterized protein</fullName>
    </submittedName>
</protein>
<organism evidence="1 2">
    <name type="scientific">Gimesia panareensis</name>
    <dbReference type="NCBI Taxonomy" id="2527978"/>
    <lineage>
        <taxon>Bacteria</taxon>
        <taxon>Pseudomonadati</taxon>
        <taxon>Planctomycetota</taxon>
        <taxon>Planctomycetia</taxon>
        <taxon>Planctomycetales</taxon>
        <taxon>Planctomycetaceae</taxon>
        <taxon>Gimesia</taxon>
    </lineage>
</organism>
<gene>
    <name evidence="1" type="ORF">Pan153_24400</name>
</gene>